<proteinExistence type="predicted"/>
<evidence type="ECO:0000256" key="2">
    <source>
        <dbReference type="RuleBase" id="RU102079"/>
    </source>
</evidence>
<dbReference type="PANTHER" id="PTHR11346">
    <property type="entry name" value="GALECTIN"/>
    <property type="match status" value="1"/>
</dbReference>
<dbReference type="PANTHER" id="PTHR11346:SF147">
    <property type="entry name" value="GALECTIN"/>
    <property type="match status" value="1"/>
</dbReference>
<evidence type="ECO:0000256" key="3">
    <source>
        <dbReference type="SAM" id="SignalP"/>
    </source>
</evidence>
<evidence type="ECO:0000259" key="4">
    <source>
        <dbReference type="PROSITE" id="PS51304"/>
    </source>
</evidence>
<protein>
    <recommendedName>
        <fullName evidence="2">Galectin</fullName>
    </recommendedName>
</protein>
<feature type="signal peptide" evidence="3">
    <location>
        <begin position="1"/>
        <end position="22"/>
    </location>
</feature>
<evidence type="ECO:0000256" key="1">
    <source>
        <dbReference type="ARBA" id="ARBA00022734"/>
    </source>
</evidence>
<dbReference type="Proteomes" id="UP000762676">
    <property type="component" value="Unassembled WGS sequence"/>
</dbReference>
<evidence type="ECO:0000313" key="5">
    <source>
        <dbReference type="EMBL" id="GFS14395.1"/>
    </source>
</evidence>
<dbReference type="InterPro" id="IPR044156">
    <property type="entry name" value="Galectin-like"/>
</dbReference>
<sequence length="249" mass="27938">MDSRCYVLWLFVLTPAPLLVNTCNLSPPTLINRLPGRVTGLACQDLSGTITTTAQCVIHCLSQEGCSMVRIDCGGGRCRCSVCQGVEDIEDVTSATPLAEFYLLGSILLSNWTVPPAKYVHLPVPIVTGHVFRFVLNLGTKRSSIELMIGSQIAFYLQFRLNTGGIIRTWLLNNKWGQNEYEVPHKNFSPNSEVELIYIVSPVDYKVYVNSVFFFTFQHREPNLSRIDKIKFAAEGDSGRLKSFFMSTW</sequence>
<evidence type="ECO:0000313" key="6">
    <source>
        <dbReference type="Proteomes" id="UP000762676"/>
    </source>
</evidence>
<dbReference type="SMART" id="SM00908">
    <property type="entry name" value="Gal-bind_lectin"/>
    <property type="match status" value="1"/>
</dbReference>
<keyword evidence="1 2" id="KW-0430">Lectin</keyword>
<dbReference type="Gene3D" id="2.60.120.200">
    <property type="match status" value="1"/>
</dbReference>
<organism evidence="5 6">
    <name type="scientific">Elysia marginata</name>
    <dbReference type="NCBI Taxonomy" id="1093978"/>
    <lineage>
        <taxon>Eukaryota</taxon>
        <taxon>Metazoa</taxon>
        <taxon>Spiralia</taxon>
        <taxon>Lophotrochozoa</taxon>
        <taxon>Mollusca</taxon>
        <taxon>Gastropoda</taxon>
        <taxon>Heterobranchia</taxon>
        <taxon>Euthyneura</taxon>
        <taxon>Panpulmonata</taxon>
        <taxon>Sacoglossa</taxon>
        <taxon>Placobranchoidea</taxon>
        <taxon>Plakobranchidae</taxon>
        <taxon>Elysia</taxon>
    </lineage>
</organism>
<dbReference type="InterPro" id="IPR013320">
    <property type="entry name" value="ConA-like_dom_sf"/>
</dbReference>
<dbReference type="PROSITE" id="PS51304">
    <property type="entry name" value="GALECTIN"/>
    <property type="match status" value="1"/>
</dbReference>
<dbReference type="AlphaFoldDB" id="A0AAV4IWN7"/>
<comment type="caution">
    <text evidence="5">The sequence shown here is derived from an EMBL/GenBank/DDBJ whole genome shotgun (WGS) entry which is preliminary data.</text>
</comment>
<dbReference type="GO" id="GO:0030246">
    <property type="term" value="F:carbohydrate binding"/>
    <property type="evidence" value="ECO:0007669"/>
    <property type="project" value="UniProtKB-UniRule"/>
</dbReference>
<feature type="domain" description="Galectin" evidence="4">
    <location>
        <begin position="118"/>
        <end position="247"/>
    </location>
</feature>
<reference evidence="5 6" key="1">
    <citation type="journal article" date="2021" name="Elife">
        <title>Chloroplast acquisition without the gene transfer in kleptoplastic sea slugs, Plakobranchus ocellatus.</title>
        <authorList>
            <person name="Maeda T."/>
            <person name="Takahashi S."/>
            <person name="Yoshida T."/>
            <person name="Shimamura S."/>
            <person name="Takaki Y."/>
            <person name="Nagai Y."/>
            <person name="Toyoda A."/>
            <person name="Suzuki Y."/>
            <person name="Arimoto A."/>
            <person name="Ishii H."/>
            <person name="Satoh N."/>
            <person name="Nishiyama T."/>
            <person name="Hasebe M."/>
            <person name="Maruyama T."/>
            <person name="Minagawa J."/>
            <person name="Obokata J."/>
            <person name="Shigenobu S."/>
        </authorList>
    </citation>
    <scope>NUCLEOTIDE SEQUENCE [LARGE SCALE GENOMIC DNA]</scope>
</reference>
<feature type="chain" id="PRO_5043607382" description="Galectin" evidence="3">
    <location>
        <begin position="23"/>
        <end position="249"/>
    </location>
</feature>
<gene>
    <name evidence="5" type="ORF">ElyMa_003162000</name>
</gene>
<dbReference type="Pfam" id="PF00337">
    <property type="entry name" value="Gal-bind_lectin"/>
    <property type="match status" value="1"/>
</dbReference>
<keyword evidence="6" id="KW-1185">Reference proteome</keyword>
<keyword evidence="3" id="KW-0732">Signal</keyword>
<dbReference type="SUPFAM" id="SSF49899">
    <property type="entry name" value="Concanavalin A-like lectins/glucanases"/>
    <property type="match status" value="1"/>
</dbReference>
<dbReference type="SMART" id="SM00276">
    <property type="entry name" value="GLECT"/>
    <property type="match status" value="1"/>
</dbReference>
<dbReference type="InterPro" id="IPR001079">
    <property type="entry name" value="Galectin_CRD"/>
</dbReference>
<accession>A0AAV4IWN7</accession>
<dbReference type="EMBL" id="BMAT01006524">
    <property type="protein sequence ID" value="GFS14395.1"/>
    <property type="molecule type" value="Genomic_DNA"/>
</dbReference>
<name>A0AAV4IWN7_9GAST</name>